<organism evidence="1 2">
    <name type="scientific">Campylobacter anatolicus</name>
    <dbReference type="NCBI Taxonomy" id="2829105"/>
    <lineage>
        <taxon>Bacteria</taxon>
        <taxon>Pseudomonadati</taxon>
        <taxon>Campylobacterota</taxon>
        <taxon>Epsilonproteobacteria</taxon>
        <taxon>Campylobacterales</taxon>
        <taxon>Campylobacteraceae</taxon>
        <taxon>Campylobacter</taxon>
    </lineage>
</organism>
<accession>A0ABS5HFI0</accession>
<reference evidence="1 2" key="1">
    <citation type="submission" date="2021-04" db="EMBL/GenBank/DDBJ databases">
        <title>Molecular and phenotypic characterization and identification of bacterial isolates recovered from the Anatolian ground squirrels (Spermophilus xanthoprymnus) and which have the potential to form a new species in the Campylobacter genus.</title>
        <authorList>
            <person name="Aydin F."/>
            <person name="Abay S."/>
            <person name="Kayman T."/>
            <person name="Karakaya E."/>
            <person name="Mustak H.K."/>
            <person name="Mustak I.B."/>
            <person name="Bilgin N."/>
            <person name="Duzler A."/>
            <person name="Sahin O."/>
            <person name="Guran O."/>
            <person name="Saticioglu I.B."/>
        </authorList>
    </citation>
    <scope>NUCLEOTIDE SEQUENCE [LARGE SCALE GENOMIC DNA]</scope>
    <source>
        <strain evidence="2">faydin-G24</strain>
    </source>
</reference>
<gene>
    <name evidence="1" type="ORF">KDD93_00370</name>
</gene>
<keyword evidence="2" id="KW-1185">Reference proteome</keyword>
<dbReference type="EMBL" id="JAGSSW010000001">
    <property type="protein sequence ID" value="MBR8463029.1"/>
    <property type="molecule type" value="Genomic_DNA"/>
</dbReference>
<comment type="caution">
    <text evidence="1">The sequence shown here is derived from an EMBL/GenBank/DDBJ whole genome shotgun (WGS) entry which is preliminary data.</text>
</comment>
<name>A0ABS5HFI0_9BACT</name>
<sequence length="30" mass="3427">MTKNIKLANKDNKAECKIYEMGVIVLKPSF</sequence>
<dbReference type="Proteomes" id="UP000682951">
    <property type="component" value="Unassembled WGS sequence"/>
</dbReference>
<proteinExistence type="predicted"/>
<evidence type="ECO:0000313" key="2">
    <source>
        <dbReference type="Proteomes" id="UP000682951"/>
    </source>
</evidence>
<evidence type="ECO:0000313" key="1">
    <source>
        <dbReference type="EMBL" id="MBR8463029.1"/>
    </source>
</evidence>
<protein>
    <submittedName>
        <fullName evidence="1">Uncharacterized protein</fullName>
    </submittedName>
</protein>